<gene>
    <name evidence="1" type="ORF">WKI47_20060</name>
</gene>
<protein>
    <submittedName>
        <fullName evidence="1">PQQ-binding-like beta-propeller repeat protein</fullName>
    </submittedName>
</protein>
<reference evidence="1" key="1">
    <citation type="submission" date="2024-03" db="EMBL/GenBank/DDBJ databases">
        <title>Whole genome sequecning of epiphytes from Marcgravia umbellata leaves.</title>
        <authorList>
            <person name="Kumar G."/>
            <person name="Savka M.A."/>
        </authorList>
    </citation>
    <scope>NUCLEOTIDE SEQUENCE</scope>
    <source>
        <strain evidence="1">RIT_BL5</strain>
    </source>
</reference>
<evidence type="ECO:0000313" key="1">
    <source>
        <dbReference type="EMBL" id="MEJ8306204.1"/>
    </source>
</evidence>
<organism evidence="1 2">
    <name type="scientific">Saccharibacillus sacchari</name>
    <dbReference type="NCBI Taxonomy" id="456493"/>
    <lineage>
        <taxon>Bacteria</taxon>
        <taxon>Bacillati</taxon>
        <taxon>Bacillota</taxon>
        <taxon>Bacilli</taxon>
        <taxon>Bacillales</taxon>
        <taxon>Paenibacillaceae</taxon>
        <taxon>Saccharibacillus</taxon>
    </lineage>
</organism>
<evidence type="ECO:0000313" key="2">
    <source>
        <dbReference type="Proteomes" id="UP001380953"/>
    </source>
</evidence>
<proteinExistence type="predicted"/>
<accession>A0ACC6PI93</accession>
<dbReference type="Proteomes" id="UP001380953">
    <property type="component" value="Unassembled WGS sequence"/>
</dbReference>
<name>A0ACC6PI93_9BACL</name>
<keyword evidence="2" id="KW-1185">Reference proteome</keyword>
<comment type="caution">
    <text evidence="1">The sequence shown here is derived from an EMBL/GenBank/DDBJ whole genome shotgun (WGS) entry which is preliminary data.</text>
</comment>
<sequence length="441" mass="47509">MTIKFSRFVAAGACLSAALLLSATGTSSAESAASSDSKAPLQKASSVQSLNPAWKVDNDGQGLFAKKSPISNGLVFFSDNRHTLYAAGLETGKVKWSIPQAGPPEVITSNTVTFIDASGRLVKVDSSSGKPLWRTTAVEETNEMGAHVYSVEGSLLVLNENSGGGLSAFDPVSGQRNWKNTQIPMYAGDLVGQYGGTLVVSSTVDNIRTRFFGIDPATGKQLWRQEGIYTPVGQANGQLILRNVTDQASRLAYGDTAFRGYMLRLAMLDPSTGKIVKTENYGLSQDARSSADPRAYLIGDYVYGVESSLSPYTSTLVRYKRGESASDKNYAEYGNLVSGPQNGYFFFQKNGMLSALRANDDRIFDLGQLPSSVATTGVHVLGDFAFAGLDTGEYYIFDMKSGRTWSMPQTRSHLFGVPFLKNGKLLVQTLSDLIVFDLPKG</sequence>
<dbReference type="EMBL" id="JBBKAR010000050">
    <property type="protein sequence ID" value="MEJ8306204.1"/>
    <property type="molecule type" value="Genomic_DNA"/>
</dbReference>